<accession>A0AAV0X177</accession>
<feature type="region of interest" description="Disordered" evidence="1">
    <location>
        <begin position="1"/>
        <end position="21"/>
    </location>
</feature>
<dbReference type="Proteomes" id="UP001160148">
    <property type="component" value="Unassembled WGS sequence"/>
</dbReference>
<dbReference type="EMBL" id="CARXXK010000003">
    <property type="protein sequence ID" value="CAI6361898.1"/>
    <property type="molecule type" value="Genomic_DNA"/>
</dbReference>
<dbReference type="AlphaFoldDB" id="A0AAV0X177"/>
<gene>
    <name evidence="2" type="ORF">MEUPH1_LOCUS17024</name>
</gene>
<reference evidence="2 3" key="1">
    <citation type="submission" date="2023-01" db="EMBL/GenBank/DDBJ databases">
        <authorList>
            <person name="Whitehead M."/>
        </authorList>
    </citation>
    <scope>NUCLEOTIDE SEQUENCE [LARGE SCALE GENOMIC DNA]</scope>
</reference>
<keyword evidence="3" id="KW-1185">Reference proteome</keyword>
<protein>
    <submittedName>
        <fullName evidence="2">Uncharacterized protein</fullName>
    </submittedName>
</protein>
<organism evidence="2 3">
    <name type="scientific">Macrosiphum euphorbiae</name>
    <name type="common">potato aphid</name>
    <dbReference type="NCBI Taxonomy" id="13131"/>
    <lineage>
        <taxon>Eukaryota</taxon>
        <taxon>Metazoa</taxon>
        <taxon>Ecdysozoa</taxon>
        <taxon>Arthropoda</taxon>
        <taxon>Hexapoda</taxon>
        <taxon>Insecta</taxon>
        <taxon>Pterygota</taxon>
        <taxon>Neoptera</taxon>
        <taxon>Paraneoptera</taxon>
        <taxon>Hemiptera</taxon>
        <taxon>Sternorrhyncha</taxon>
        <taxon>Aphidomorpha</taxon>
        <taxon>Aphidoidea</taxon>
        <taxon>Aphididae</taxon>
        <taxon>Macrosiphini</taxon>
        <taxon>Macrosiphum</taxon>
    </lineage>
</organism>
<evidence type="ECO:0000256" key="1">
    <source>
        <dbReference type="SAM" id="MobiDB-lite"/>
    </source>
</evidence>
<name>A0AAV0X177_9HEMI</name>
<evidence type="ECO:0000313" key="2">
    <source>
        <dbReference type="EMBL" id="CAI6361898.1"/>
    </source>
</evidence>
<sequence>MAVRTNPGARAPESQGWKSAPNIILPVEDDLQEKYKPSETAGDFLSLPPKKRSLSLPNMAVGENSGGDAPEVGLPLGTSLESPFPPVPSAPYRIVCRHFDDTSSCCSRK</sequence>
<proteinExistence type="predicted"/>
<feature type="region of interest" description="Disordered" evidence="1">
    <location>
        <begin position="56"/>
        <end position="77"/>
    </location>
</feature>
<comment type="caution">
    <text evidence="2">The sequence shown here is derived from an EMBL/GenBank/DDBJ whole genome shotgun (WGS) entry which is preliminary data.</text>
</comment>
<evidence type="ECO:0000313" key="3">
    <source>
        <dbReference type="Proteomes" id="UP001160148"/>
    </source>
</evidence>